<keyword evidence="2" id="KW-1185">Reference proteome</keyword>
<dbReference type="EMBL" id="CM039434">
    <property type="protein sequence ID" value="KAI4323858.1"/>
    <property type="molecule type" value="Genomic_DNA"/>
</dbReference>
<dbReference type="Proteomes" id="UP000828941">
    <property type="component" value="Chromosome 9"/>
</dbReference>
<comment type="caution">
    <text evidence="1">The sequence shown here is derived from an EMBL/GenBank/DDBJ whole genome shotgun (WGS) entry which is preliminary data.</text>
</comment>
<protein>
    <submittedName>
        <fullName evidence="1">Uncharacterized protein</fullName>
    </submittedName>
</protein>
<sequence length="165" mass="19095">MEGTFEYLDPEYFYTGQLTEKSDVYSFEVVLAELITSKKPLSFERPEEDRNLSVYFVSSLKEGRLRQLVDNHIINEANFEQVKEVANLAMLCLMVKGEDRPTMREVARELEGLRIPEKHPWDRPITSEENEFLLKSTPPFENVDGGRTIELESMNQISLSLFGAR</sequence>
<proteinExistence type="predicted"/>
<evidence type="ECO:0000313" key="2">
    <source>
        <dbReference type="Proteomes" id="UP000828941"/>
    </source>
</evidence>
<evidence type="ECO:0000313" key="1">
    <source>
        <dbReference type="EMBL" id="KAI4323858.1"/>
    </source>
</evidence>
<gene>
    <name evidence="1" type="ORF">L6164_023433</name>
</gene>
<accession>A0ACB9MIM8</accession>
<organism evidence="1 2">
    <name type="scientific">Bauhinia variegata</name>
    <name type="common">Purple orchid tree</name>
    <name type="synonym">Phanera variegata</name>
    <dbReference type="NCBI Taxonomy" id="167791"/>
    <lineage>
        <taxon>Eukaryota</taxon>
        <taxon>Viridiplantae</taxon>
        <taxon>Streptophyta</taxon>
        <taxon>Embryophyta</taxon>
        <taxon>Tracheophyta</taxon>
        <taxon>Spermatophyta</taxon>
        <taxon>Magnoliopsida</taxon>
        <taxon>eudicotyledons</taxon>
        <taxon>Gunneridae</taxon>
        <taxon>Pentapetalae</taxon>
        <taxon>rosids</taxon>
        <taxon>fabids</taxon>
        <taxon>Fabales</taxon>
        <taxon>Fabaceae</taxon>
        <taxon>Cercidoideae</taxon>
        <taxon>Cercideae</taxon>
        <taxon>Bauhiniinae</taxon>
        <taxon>Bauhinia</taxon>
    </lineage>
</organism>
<name>A0ACB9MIM8_BAUVA</name>
<reference evidence="1 2" key="1">
    <citation type="journal article" date="2022" name="DNA Res.">
        <title>Chromosomal-level genome assembly of the orchid tree Bauhinia variegata (Leguminosae; Cercidoideae) supports the allotetraploid origin hypothesis of Bauhinia.</title>
        <authorList>
            <person name="Zhong Y."/>
            <person name="Chen Y."/>
            <person name="Zheng D."/>
            <person name="Pang J."/>
            <person name="Liu Y."/>
            <person name="Luo S."/>
            <person name="Meng S."/>
            <person name="Qian L."/>
            <person name="Wei D."/>
            <person name="Dai S."/>
            <person name="Zhou R."/>
        </authorList>
    </citation>
    <scope>NUCLEOTIDE SEQUENCE [LARGE SCALE GENOMIC DNA]</scope>
    <source>
        <strain evidence="1">BV-YZ2020</strain>
    </source>
</reference>